<comment type="caution">
    <text evidence="3">The sequence shown here is derived from an EMBL/GenBank/DDBJ whole genome shotgun (WGS) entry which is preliminary data.</text>
</comment>
<dbReference type="AlphaFoldDB" id="A0A2I9DWQ8"/>
<evidence type="ECO:0000313" key="3">
    <source>
        <dbReference type="EMBL" id="GBF07477.1"/>
    </source>
</evidence>
<feature type="domain" description="Excalibur calcium-binding" evidence="2">
    <location>
        <begin position="86"/>
        <end position="122"/>
    </location>
</feature>
<dbReference type="Gene3D" id="2.30.30.40">
    <property type="entry name" value="SH3 Domains"/>
    <property type="match status" value="1"/>
</dbReference>
<proteinExistence type="predicted"/>
<accession>A0A2I9DWQ8</accession>
<dbReference type="Proteomes" id="UP000236569">
    <property type="component" value="Unassembled WGS sequence"/>
</dbReference>
<name>A0A2I9DWQ8_9DEIO</name>
<organism evidence="3 4">
    <name type="scientific">Deinococcus aerius</name>
    <dbReference type="NCBI Taxonomy" id="200253"/>
    <lineage>
        <taxon>Bacteria</taxon>
        <taxon>Thermotogati</taxon>
        <taxon>Deinococcota</taxon>
        <taxon>Deinococci</taxon>
        <taxon>Deinococcales</taxon>
        <taxon>Deinococcaceae</taxon>
        <taxon>Deinococcus</taxon>
    </lineage>
</organism>
<dbReference type="Pfam" id="PF08239">
    <property type="entry name" value="SH3_3"/>
    <property type="match status" value="1"/>
</dbReference>
<keyword evidence="4" id="KW-1185">Reference proteome</keyword>
<gene>
    <name evidence="3" type="ORF">DAERI_140138</name>
</gene>
<evidence type="ECO:0000256" key="1">
    <source>
        <dbReference type="SAM" id="SignalP"/>
    </source>
</evidence>
<reference evidence="4" key="1">
    <citation type="submission" date="2018-01" db="EMBL/GenBank/DDBJ databases">
        <title>Draft Genome Sequence of the Radioresistant Bacterium Deinococcus aerius TR0125, Isolated from the Higher Atmosphere above Japan.</title>
        <authorList>
            <person name="Satoh K."/>
            <person name="Arai H."/>
            <person name="Sanzen T."/>
            <person name="Kawaguchi Y."/>
            <person name="Hayashi H."/>
            <person name="Yokobori S."/>
            <person name="Yamagishi A."/>
            <person name="Oono Y."/>
            <person name="Narumi I."/>
        </authorList>
    </citation>
    <scope>NUCLEOTIDE SEQUENCE [LARGE SCALE GENOMIC DNA]</scope>
    <source>
        <strain evidence="4">TR0125</strain>
    </source>
</reference>
<sequence length="125" mass="12880">MLALSVTLLGLSEAATAVTTTSANLRRAPGTNARVLGVVPGGTLLLVACQGEWCRTTYGARAGYVARSLVRPVTGSARLAGQGTVYYRSCAAMRAAGAAPIRLGRPGYRTGLDRNHNSVACDNGD</sequence>
<dbReference type="InterPro" id="IPR008613">
    <property type="entry name" value="Excalibur_Ca-bd_domain"/>
</dbReference>
<evidence type="ECO:0000313" key="4">
    <source>
        <dbReference type="Proteomes" id="UP000236569"/>
    </source>
</evidence>
<evidence type="ECO:0000259" key="2">
    <source>
        <dbReference type="SMART" id="SM00894"/>
    </source>
</evidence>
<dbReference type="SMART" id="SM00894">
    <property type="entry name" value="Excalibur"/>
    <property type="match status" value="1"/>
</dbReference>
<dbReference type="EMBL" id="BFAG01000014">
    <property type="protein sequence ID" value="GBF07477.1"/>
    <property type="molecule type" value="Genomic_DNA"/>
</dbReference>
<protein>
    <submittedName>
        <fullName evidence="3">Putative SH3 domain and Excalibur calcium-binding domain protein</fullName>
    </submittedName>
</protein>
<feature type="signal peptide" evidence="1">
    <location>
        <begin position="1"/>
        <end position="17"/>
    </location>
</feature>
<feature type="chain" id="PRO_5014349484" evidence="1">
    <location>
        <begin position="18"/>
        <end position="125"/>
    </location>
</feature>
<dbReference type="Pfam" id="PF05901">
    <property type="entry name" value="Excalibur"/>
    <property type="match status" value="1"/>
</dbReference>
<dbReference type="InterPro" id="IPR003646">
    <property type="entry name" value="SH3-like_bac-type"/>
</dbReference>
<keyword evidence="1" id="KW-0732">Signal</keyword>